<name>A0A8C3NQS3_9PASS</name>
<feature type="compositionally biased region" description="Low complexity" evidence="1">
    <location>
        <begin position="201"/>
        <end position="210"/>
    </location>
</feature>
<protein>
    <submittedName>
        <fullName evidence="2">Uncharacterized protein</fullName>
    </submittedName>
</protein>
<dbReference type="AlphaFoldDB" id="A0A8C3NQS3"/>
<dbReference type="Proteomes" id="UP000694396">
    <property type="component" value="Unplaced"/>
</dbReference>
<feature type="region of interest" description="Disordered" evidence="1">
    <location>
        <begin position="182"/>
        <end position="268"/>
    </location>
</feature>
<reference evidence="2" key="1">
    <citation type="submission" date="2025-08" db="UniProtKB">
        <authorList>
            <consortium name="Ensembl"/>
        </authorList>
    </citation>
    <scope>IDENTIFICATION</scope>
</reference>
<accession>A0A8C3NQS3</accession>
<feature type="compositionally biased region" description="Low complexity" evidence="1">
    <location>
        <begin position="230"/>
        <end position="244"/>
    </location>
</feature>
<sequence>MHTVPSGVVKQGTDTYEWRPCTPPSTWADVVLFSNFSSPEYIMALRGKDTCYKPGRVQGICSAGTAGTRVTGSSSCGPNDLYCAPKNQAGSCPWHLGSPCRGISSPGESPSSLAQDITGNSTSAAVAVDAKSLRVPGHSTGCSPHIPSHLQVIALMPTVMPYGNTLEEIPYNGAHLWRPQVPGPWRCAQPSGSLRRRSRAPRTSWRTRTPCTPPWPGDGRTPALRDTAHTASAAGSSTPPSQQALSGFQHTHAPALRTHKSLDTPSLG</sequence>
<organism evidence="2 3">
    <name type="scientific">Cyanoderma ruficeps</name>
    <name type="common">rufous-capped babbler</name>
    <dbReference type="NCBI Taxonomy" id="181631"/>
    <lineage>
        <taxon>Eukaryota</taxon>
        <taxon>Metazoa</taxon>
        <taxon>Chordata</taxon>
        <taxon>Craniata</taxon>
        <taxon>Vertebrata</taxon>
        <taxon>Euteleostomi</taxon>
        <taxon>Archelosauria</taxon>
        <taxon>Archosauria</taxon>
        <taxon>Dinosauria</taxon>
        <taxon>Saurischia</taxon>
        <taxon>Theropoda</taxon>
        <taxon>Coelurosauria</taxon>
        <taxon>Aves</taxon>
        <taxon>Neognathae</taxon>
        <taxon>Neoaves</taxon>
        <taxon>Telluraves</taxon>
        <taxon>Australaves</taxon>
        <taxon>Passeriformes</taxon>
        <taxon>Sylvioidea</taxon>
        <taxon>Timaliidae</taxon>
        <taxon>Cyanoderma</taxon>
    </lineage>
</organism>
<keyword evidence="3" id="KW-1185">Reference proteome</keyword>
<evidence type="ECO:0000313" key="2">
    <source>
        <dbReference type="Ensembl" id="ENSCRFP00000001154.1"/>
    </source>
</evidence>
<reference evidence="2" key="2">
    <citation type="submission" date="2025-09" db="UniProtKB">
        <authorList>
            <consortium name="Ensembl"/>
        </authorList>
    </citation>
    <scope>IDENTIFICATION</scope>
</reference>
<dbReference type="Ensembl" id="ENSCRFT00000001205.1">
    <property type="protein sequence ID" value="ENSCRFP00000001154.1"/>
    <property type="gene ID" value="ENSCRFG00000000974.1"/>
</dbReference>
<evidence type="ECO:0000313" key="3">
    <source>
        <dbReference type="Proteomes" id="UP000694396"/>
    </source>
</evidence>
<evidence type="ECO:0000256" key="1">
    <source>
        <dbReference type="SAM" id="MobiDB-lite"/>
    </source>
</evidence>
<proteinExistence type="predicted"/>